<feature type="region of interest" description="Disordered" evidence="1">
    <location>
        <begin position="80"/>
        <end position="123"/>
    </location>
</feature>
<comment type="caution">
    <text evidence="3">The sequence shown here is derived from an EMBL/GenBank/DDBJ whole genome shotgun (WGS) entry which is preliminary data.</text>
</comment>
<reference evidence="3" key="1">
    <citation type="submission" date="2020-06" db="EMBL/GenBank/DDBJ databases">
        <title>Draft genome sequences of strains closely related to Aspergillus parafelis and Aspergillus hiratsukae.</title>
        <authorList>
            <person name="Dos Santos R.A.C."/>
            <person name="Rivero-Menendez O."/>
            <person name="Steenwyk J.L."/>
            <person name="Mead M.E."/>
            <person name="Goldman G.H."/>
            <person name="Alastruey-Izquierdo A."/>
            <person name="Rokas A."/>
        </authorList>
    </citation>
    <scope>NUCLEOTIDE SEQUENCE</scope>
    <source>
        <strain evidence="3">CNM-CM5623</strain>
        <strain evidence="4">CNM-CM7691</strain>
    </source>
</reference>
<dbReference type="Proteomes" id="UP000654922">
    <property type="component" value="Unassembled WGS sequence"/>
</dbReference>
<dbReference type="EMBL" id="JACBAG010001870">
    <property type="protein sequence ID" value="KAF7178989.1"/>
    <property type="molecule type" value="Genomic_DNA"/>
</dbReference>
<evidence type="ECO:0000313" key="4">
    <source>
        <dbReference type="EMBL" id="KAF7178989.1"/>
    </source>
</evidence>
<dbReference type="SMART" id="SM00271">
    <property type="entry name" value="DnaJ"/>
    <property type="match status" value="1"/>
</dbReference>
<dbReference type="CDD" id="cd06257">
    <property type="entry name" value="DnaJ"/>
    <property type="match status" value="1"/>
</dbReference>
<organism evidence="3 6">
    <name type="scientific">Aspergillus felis</name>
    <dbReference type="NCBI Taxonomy" id="1287682"/>
    <lineage>
        <taxon>Eukaryota</taxon>
        <taxon>Fungi</taxon>
        <taxon>Dikarya</taxon>
        <taxon>Ascomycota</taxon>
        <taxon>Pezizomycotina</taxon>
        <taxon>Eurotiomycetes</taxon>
        <taxon>Eurotiomycetidae</taxon>
        <taxon>Eurotiales</taxon>
        <taxon>Aspergillaceae</taxon>
        <taxon>Aspergillus</taxon>
        <taxon>Aspergillus subgen. Fumigati</taxon>
    </lineage>
</organism>
<dbReference type="InterPro" id="IPR036869">
    <property type="entry name" value="J_dom_sf"/>
</dbReference>
<evidence type="ECO:0000313" key="6">
    <source>
        <dbReference type="Proteomes" id="UP000654922"/>
    </source>
</evidence>
<evidence type="ECO:0000256" key="1">
    <source>
        <dbReference type="SAM" id="MobiDB-lite"/>
    </source>
</evidence>
<dbReference type="Proteomes" id="UP000641853">
    <property type="component" value="Unassembled WGS sequence"/>
</dbReference>
<keyword evidence="5" id="KW-1185">Reference proteome</keyword>
<dbReference type="Gene3D" id="1.10.287.110">
    <property type="entry name" value="DnaJ domain"/>
    <property type="match status" value="1"/>
</dbReference>
<evidence type="ECO:0000313" key="3">
    <source>
        <dbReference type="EMBL" id="KAF7167576.1"/>
    </source>
</evidence>
<dbReference type="OrthoDB" id="436519at2759"/>
<feature type="compositionally biased region" description="Basic and acidic residues" evidence="1">
    <location>
        <begin position="114"/>
        <end position="123"/>
    </location>
</feature>
<dbReference type="SUPFAM" id="SSF46565">
    <property type="entry name" value="Chaperone J-domain"/>
    <property type="match status" value="1"/>
</dbReference>
<gene>
    <name evidence="3" type="ORF">CNMCM5623_000882</name>
    <name evidence="4" type="ORF">CNMCM7691_007864</name>
</gene>
<feature type="domain" description="J" evidence="2">
    <location>
        <begin position="9"/>
        <end position="84"/>
    </location>
</feature>
<evidence type="ECO:0000259" key="2">
    <source>
        <dbReference type="PROSITE" id="PS50076"/>
    </source>
</evidence>
<evidence type="ECO:0000313" key="5">
    <source>
        <dbReference type="Proteomes" id="UP000641853"/>
    </source>
</evidence>
<dbReference type="EMBL" id="JACBAE010001283">
    <property type="protein sequence ID" value="KAF7167576.1"/>
    <property type="molecule type" value="Genomic_DNA"/>
</dbReference>
<dbReference type="InterPro" id="IPR001623">
    <property type="entry name" value="DnaJ_domain"/>
</dbReference>
<proteinExistence type="predicted"/>
<dbReference type="AlphaFoldDB" id="A0A8H6Q6V3"/>
<accession>A0A8H6Q6V3</accession>
<dbReference type="PRINTS" id="PR00625">
    <property type="entry name" value="JDOMAIN"/>
</dbReference>
<protein>
    <recommendedName>
        <fullName evidence="2">J domain-containing protein</fullName>
    </recommendedName>
</protein>
<sequence length="123" mass="13982">MSRYTVRRHYYAVLKIPHSADLATITNAYKRLALEKHPDRNKGRDATAEFQLDEIENLTYELEKDLVKLEMLLRGTEGPFNRVSAGAGTLRGERMHEKRKDSGETRSATSTHSGRGEDRTAYG</sequence>
<dbReference type="PROSITE" id="PS50076">
    <property type="entry name" value="DNAJ_2"/>
    <property type="match status" value="1"/>
</dbReference>
<name>A0A8H6Q6V3_9EURO</name>
<dbReference type="Pfam" id="PF00226">
    <property type="entry name" value="DnaJ"/>
    <property type="match status" value="1"/>
</dbReference>
<feature type="compositionally biased region" description="Basic and acidic residues" evidence="1">
    <location>
        <begin position="91"/>
        <end position="104"/>
    </location>
</feature>